<comment type="similarity">
    <text evidence="1 4">Belongs to the glycosyl hydrolase 1 family.</text>
</comment>
<dbReference type="InterPro" id="IPR017853">
    <property type="entry name" value="GH"/>
</dbReference>
<evidence type="ECO:0000256" key="4">
    <source>
        <dbReference type="RuleBase" id="RU003690"/>
    </source>
</evidence>
<dbReference type="Pfam" id="PF00232">
    <property type="entry name" value="Glyco_hydro_1"/>
    <property type="match status" value="2"/>
</dbReference>
<sequence>MKLFPDGFLWGASTASFQVEGGIENNDWAEAAREGRAPPAGAACDFYNRYEADFDIAKGLGMNAQRFSIEWARIEPQEGKFDEAEIEHYRGVLRALHARGLTPMVNLWHFTLPQWFAERGGFLQREAPEIFARYCRFVVERLGSEAELWLTHNEPMVYTSNGYLRGLWPPFLKDPVRYLRIISKIAAAHRAAYKAMKEARPGISIGIAKHNIFFEANGNPFNQLLCRFTDWFWNHRFLQLIAGHQDFIGLNHYFHSKFGETRAERAAMVRSDMGWEVHPTSLLECLRGLKRYNLPIYISEHGVADVEDKLRAAFLRNAARSVHQATQEGLPVKGYFYWSLLDNYEWAHGFTQRFGLIEVNYETMERTVRPSASVYKQIVEANALIDPVR</sequence>
<gene>
    <name evidence="5" type="ORF">A2763_04465</name>
</gene>
<dbReference type="GO" id="GO:0005975">
    <property type="term" value="P:carbohydrate metabolic process"/>
    <property type="evidence" value="ECO:0007669"/>
    <property type="project" value="InterPro"/>
</dbReference>
<evidence type="ECO:0008006" key="7">
    <source>
        <dbReference type="Google" id="ProtNLM"/>
    </source>
</evidence>
<evidence type="ECO:0000256" key="3">
    <source>
        <dbReference type="ARBA" id="ARBA00023295"/>
    </source>
</evidence>
<dbReference type="Gene3D" id="3.20.20.80">
    <property type="entry name" value="Glycosidases"/>
    <property type="match status" value="1"/>
</dbReference>
<evidence type="ECO:0000256" key="2">
    <source>
        <dbReference type="ARBA" id="ARBA00022801"/>
    </source>
</evidence>
<organism evidence="5 6">
    <name type="scientific">Candidatus Kaiserbacteria bacterium RIFCSPHIGHO2_01_FULL_54_36</name>
    <dbReference type="NCBI Taxonomy" id="1798482"/>
    <lineage>
        <taxon>Bacteria</taxon>
        <taxon>Candidatus Kaiseribacteriota</taxon>
    </lineage>
</organism>
<name>A0A1F6CN98_9BACT</name>
<evidence type="ECO:0000313" key="5">
    <source>
        <dbReference type="EMBL" id="OGG50588.1"/>
    </source>
</evidence>
<comment type="caution">
    <text evidence="5">The sequence shown here is derived from an EMBL/GenBank/DDBJ whole genome shotgun (WGS) entry which is preliminary data.</text>
</comment>
<evidence type="ECO:0000313" key="6">
    <source>
        <dbReference type="Proteomes" id="UP000178370"/>
    </source>
</evidence>
<dbReference type="AlphaFoldDB" id="A0A1F6CN98"/>
<protein>
    <recommendedName>
        <fullName evidence="7">Beta-glucosidase</fullName>
    </recommendedName>
</protein>
<keyword evidence="2" id="KW-0378">Hydrolase</keyword>
<evidence type="ECO:0000256" key="1">
    <source>
        <dbReference type="ARBA" id="ARBA00010838"/>
    </source>
</evidence>
<dbReference type="InterPro" id="IPR033132">
    <property type="entry name" value="GH_1_N_CS"/>
</dbReference>
<dbReference type="PRINTS" id="PR00131">
    <property type="entry name" value="GLHYDRLASE1"/>
</dbReference>
<accession>A0A1F6CN98</accession>
<dbReference type="Proteomes" id="UP000178370">
    <property type="component" value="Unassembled WGS sequence"/>
</dbReference>
<dbReference type="PANTHER" id="PTHR10353">
    <property type="entry name" value="GLYCOSYL HYDROLASE"/>
    <property type="match status" value="1"/>
</dbReference>
<dbReference type="EMBL" id="MFKV01000011">
    <property type="protein sequence ID" value="OGG50588.1"/>
    <property type="molecule type" value="Genomic_DNA"/>
</dbReference>
<dbReference type="PROSITE" id="PS00653">
    <property type="entry name" value="GLYCOSYL_HYDROL_F1_2"/>
    <property type="match status" value="1"/>
</dbReference>
<reference evidence="5 6" key="1">
    <citation type="journal article" date="2016" name="Nat. Commun.">
        <title>Thousands of microbial genomes shed light on interconnected biogeochemical processes in an aquifer system.</title>
        <authorList>
            <person name="Anantharaman K."/>
            <person name="Brown C.T."/>
            <person name="Hug L.A."/>
            <person name="Sharon I."/>
            <person name="Castelle C.J."/>
            <person name="Probst A.J."/>
            <person name="Thomas B.C."/>
            <person name="Singh A."/>
            <person name="Wilkins M.J."/>
            <person name="Karaoz U."/>
            <person name="Brodie E.L."/>
            <person name="Williams K.H."/>
            <person name="Hubbard S.S."/>
            <person name="Banfield J.F."/>
        </authorList>
    </citation>
    <scope>NUCLEOTIDE SEQUENCE [LARGE SCALE GENOMIC DNA]</scope>
</reference>
<keyword evidence="3" id="KW-0326">Glycosidase</keyword>
<dbReference type="PANTHER" id="PTHR10353:SF209">
    <property type="entry name" value="GALACTOLIPID GALACTOSYLTRANSFERASE SFR2, CHLOROPLASTIC"/>
    <property type="match status" value="1"/>
</dbReference>
<dbReference type="STRING" id="1798482.A2763_04465"/>
<dbReference type="InterPro" id="IPR001360">
    <property type="entry name" value="Glyco_hydro_1"/>
</dbReference>
<dbReference type="GO" id="GO:0008422">
    <property type="term" value="F:beta-glucosidase activity"/>
    <property type="evidence" value="ECO:0007669"/>
    <property type="project" value="TreeGrafter"/>
</dbReference>
<proteinExistence type="inferred from homology"/>
<dbReference type="SUPFAM" id="SSF51445">
    <property type="entry name" value="(Trans)glycosidases"/>
    <property type="match status" value="1"/>
</dbReference>